<proteinExistence type="inferred from homology"/>
<gene>
    <name evidence="2" type="ORF">SAMN04515666_1041</name>
</gene>
<dbReference type="PANTHER" id="PTHR13812:SF19">
    <property type="entry name" value="KETIMINE REDUCTASE MU-CRYSTALLIN"/>
    <property type="match status" value="1"/>
</dbReference>
<reference evidence="3" key="1">
    <citation type="submission" date="2016-10" db="EMBL/GenBank/DDBJ databases">
        <authorList>
            <person name="Varghese N."/>
            <person name="Submissions S."/>
        </authorList>
    </citation>
    <scope>NUCLEOTIDE SEQUENCE [LARGE SCALE GENOMIC DNA]</scope>
    <source>
        <strain evidence="3">LMG 26383,CCUG 61248,R- 45681</strain>
    </source>
</reference>
<dbReference type="RefSeq" id="WP_167561628.1">
    <property type="nucleotide sequence ID" value="NZ_FOAN01000004.1"/>
</dbReference>
<dbReference type="Pfam" id="PF02423">
    <property type="entry name" value="OCD_Mu_crystall"/>
    <property type="match status" value="1"/>
</dbReference>
<evidence type="ECO:0000313" key="3">
    <source>
        <dbReference type="Proteomes" id="UP000199664"/>
    </source>
</evidence>
<accession>A0A1H7QH71</accession>
<evidence type="ECO:0000256" key="1">
    <source>
        <dbReference type="ARBA" id="ARBA00008903"/>
    </source>
</evidence>
<dbReference type="InterPro" id="IPR003462">
    <property type="entry name" value="ODC_Mu_crystall"/>
</dbReference>
<organism evidence="2 3">
    <name type="scientific">Bosea lupini</name>
    <dbReference type="NCBI Taxonomy" id="1036779"/>
    <lineage>
        <taxon>Bacteria</taxon>
        <taxon>Pseudomonadati</taxon>
        <taxon>Pseudomonadota</taxon>
        <taxon>Alphaproteobacteria</taxon>
        <taxon>Hyphomicrobiales</taxon>
        <taxon>Boseaceae</taxon>
        <taxon>Bosea</taxon>
    </lineage>
</organism>
<name>A0A1H7QH71_9HYPH</name>
<dbReference type="SUPFAM" id="SSF51735">
    <property type="entry name" value="NAD(P)-binding Rossmann-fold domains"/>
    <property type="match status" value="1"/>
</dbReference>
<dbReference type="Gene3D" id="3.30.1780.10">
    <property type="entry name" value="ornithine cyclodeaminase, domain 1"/>
    <property type="match status" value="1"/>
</dbReference>
<comment type="similarity">
    <text evidence="1">Belongs to the ornithine cyclodeaminase/mu-crystallin family.</text>
</comment>
<keyword evidence="3" id="KW-1185">Reference proteome</keyword>
<dbReference type="InterPro" id="IPR036291">
    <property type="entry name" value="NAD(P)-bd_dom_sf"/>
</dbReference>
<dbReference type="Gene3D" id="3.40.50.720">
    <property type="entry name" value="NAD(P)-binding Rossmann-like Domain"/>
    <property type="match status" value="1"/>
</dbReference>
<dbReference type="EMBL" id="FOAN01000004">
    <property type="protein sequence ID" value="SEL47450.1"/>
    <property type="molecule type" value="Genomic_DNA"/>
</dbReference>
<sequence>MSNDLLYLSHKDVRACSVTPREAREAVLAAFRDHAAGRNRSLPKSALALGPGHAFQAMTAASQAQAIATVKWVASAPSQGGSSVPSVSALICVSDYATGAPLAILDGDEITLVRTAAMSAAAASLLAPPDARTIGFVGCGLQAHAHLAAFHDLYPGLTTTLMLSRSRSSAERLAEAAAAQSLTTEIVDDADRLLARSDIVISMVPATPGLRPFLDASRMKPASFAAAVDTGRSWLPEALPAFDILATDSLAQSQAPYDVDGQPVASVRFGHDLAALSQMPLADAGTKRSLFCFRGFALADLALAHLVLEKARAGGIGMLLPR</sequence>
<dbReference type="STRING" id="1036779.SAMN04515666_1041"/>
<dbReference type="PIRSF" id="PIRSF001439">
    <property type="entry name" value="CryM"/>
    <property type="match status" value="1"/>
</dbReference>
<dbReference type="Proteomes" id="UP000199664">
    <property type="component" value="Unassembled WGS sequence"/>
</dbReference>
<evidence type="ECO:0000313" key="2">
    <source>
        <dbReference type="EMBL" id="SEL47450.1"/>
    </source>
</evidence>
<dbReference type="InterPro" id="IPR023401">
    <property type="entry name" value="ODC_N"/>
</dbReference>
<dbReference type="AlphaFoldDB" id="A0A1H7QH71"/>
<dbReference type="PANTHER" id="PTHR13812">
    <property type="entry name" value="KETIMINE REDUCTASE MU-CRYSTALLIN"/>
    <property type="match status" value="1"/>
</dbReference>
<protein>
    <submittedName>
        <fullName evidence="2">Ornithine cyclodeaminase</fullName>
    </submittedName>
</protein>
<dbReference type="GO" id="GO:0005737">
    <property type="term" value="C:cytoplasm"/>
    <property type="evidence" value="ECO:0007669"/>
    <property type="project" value="TreeGrafter"/>
</dbReference>